<dbReference type="OrthoDB" id="2017825at2759"/>
<feature type="compositionally biased region" description="Gly residues" evidence="1">
    <location>
        <begin position="10"/>
        <end position="22"/>
    </location>
</feature>
<dbReference type="Proteomes" id="UP000652761">
    <property type="component" value="Unassembled WGS sequence"/>
</dbReference>
<name>A0A843UTP0_COLES</name>
<feature type="region of interest" description="Disordered" evidence="1">
    <location>
        <begin position="1"/>
        <end position="22"/>
    </location>
</feature>
<reference evidence="2" key="1">
    <citation type="submission" date="2017-07" db="EMBL/GenBank/DDBJ databases">
        <title>Taro Niue Genome Assembly and Annotation.</title>
        <authorList>
            <person name="Atibalentja N."/>
            <person name="Keating K."/>
            <person name="Fields C.J."/>
        </authorList>
    </citation>
    <scope>NUCLEOTIDE SEQUENCE</scope>
    <source>
        <strain evidence="2">Niue_2</strain>
        <tissue evidence="2">Leaf</tissue>
    </source>
</reference>
<dbReference type="EMBL" id="NMUH01000941">
    <property type="protein sequence ID" value="MQL86965.1"/>
    <property type="molecule type" value="Genomic_DNA"/>
</dbReference>
<dbReference type="PANTHER" id="PTHR35097:SF1">
    <property type="entry name" value="GDSL ESTERASE_LIPASE"/>
    <property type="match status" value="1"/>
</dbReference>
<feature type="region of interest" description="Disordered" evidence="1">
    <location>
        <begin position="324"/>
        <end position="347"/>
    </location>
</feature>
<proteinExistence type="predicted"/>
<dbReference type="PANTHER" id="PTHR35097">
    <property type="entry name" value="GDSL ESTERASE/LIPASE"/>
    <property type="match status" value="1"/>
</dbReference>
<keyword evidence="3" id="KW-1185">Reference proteome</keyword>
<sequence length="454" mass="49281">MEESHKEADGAGGEEGGGRGGMKLPGLCTESLASALGRVKALARLCEDSIRARLRKPAAVLDDAAPCRSNPIDILKRLQREAFFEIMKLRDRQDKVERTFASFKTGKRSPFREEGTHMMGLVDVAGALFVGSNTDQTVDVLKIAGIRTGIDSIFVFETVTRQRDTLMTEFAASQDILGSQGDVPRSPLALSKVLYSINVNNRLSLITIPLGARCRDFGFGRKLQQGFTEPSSFWPPLLNQSLGFAAGVRVKCSSITASVAQAVPSLDMQLFSPMRRPLGTFGQVAYEIFAGTRVSLLGIWQMPGLSRPVRIATLAVPMGTPGSLSGAQTEVVDSPPSVARGSTDDESSGSLAVMLESEFDDCSRIRGWVELQKPDMKNLQWALSLSDTPEDEVGWALNIGGNIGGDQRRVQLEAFLKVGLAYKLAGAGEDGTDESLQRLLSFLWVACDRRFRKC</sequence>
<evidence type="ECO:0000256" key="1">
    <source>
        <dbReference type="SAM" id="MobiDB-lite"/>
    </source>
</evidence>
<protein>
    <submittedName>
        <fullName evidence="2">Uncharacterized protein</fullName>
    </submittedName>
</protein>
<comment type="caution">
    <text evidence="2">The sequence shown here is derived from an EMBL/GenBank/DDBJ whole genome shotgun (WGS) entry which is preliminary data.</text>
</comment>
<organism evidence="2 3">
    <name type="scientific">Colocasia esculenta</name>
    <name type="common">Wild taro</name>
    <name type="synonym">Arum esculentum</name>
    <dbReference type="NCBI Taxonomy" id="4460"/>
    <lineage>
        <taxon>Eukaryota</taxon>
        <taxon>Viridiplantae</taxon>
        <taxon>Streptophyta</taxon>
        <taxon>Embryophyta</taxon>
        <taxon>Tracheophyta</taxon>
        <taxon>Spermatophyta</taxon>
        <taxon>Magnoliopsida</taxon>
        <taxon>Liliopsida</taxon>
        <taxon>Araceae</taxon>
        <taxon>Aroideae</taxon>
        <taxon>Colocasieae</taxon>
        <taxon>Colocasia</taxon>
    </lineage>
</organism>
<accession>A0A843UTP0</accession>
<evidence type="ECO:0000313" key="3">
    <source>
        <dbReference type="Proteomes" id="UP000652761"/>
    </source>
</evidence>
<dbReference type="AlphaFoldDB" id="A0A843UTP0"/>
<gene>
    <name evidence="2" type="ORF">Taro_019496</name>
</gene>
<evidence type="ECO:0000313" key="2">
    <source>
        <dbReference type="EMBL" id="MQL86965.1"/>
    </source>
</evidence>